<organism evidence="2 3">
    <name type="scientific">Gleimia hominis</name>
    <dbReference type="NCBI Taxonomy" id="595468"/>
    <lineage>
        <taxon>Bacteria</taxon>
        <taxon>Bacillati</taxon>
        <taxon>Actinomycetota</taxon>
        <taxon>Actinomycetes</taxon>
        <taxon>Actinomycetales</taxon>
        <taxon>Actinomycetaceae</taxon>
        <taxon>Gleimia</taxon>
    </lineage>
</organism>
<sequence>MSAAFGIDIGGSGIKGALVDTSEGTLITPVVTEPTPQPSTPQNVTKMCAELLTRCEVGPDVPVGVTLPAPVSHNRVLFIANLHQSWAGTDVHALYREYLGTEAVGVNDADAAGIAEARFGAAAGVNGTVLVTTLGTGIGSALILDGKLWPNSELGHLELDGKDAESVASSAQKTRYNLSYEKYAQRLQRYYAHVEMLLCPDLIVVGGGISANHDQFLPLLKLRAPIVPAKLRNTAGIIGAAIQAAEATERH</sequence>
<evidence type="ECO:0000313" key="3">
    <source>
        <dbReference type="Proteomes" id="UP001247542"/>
    </source>
</evidence>
<reference evidence="2 3" key="1">
    <citation type="submission" date="2023-06" db="EMBL/GenBank/DDBJ databases">
        <title>Draft genome sequence of Gleimia hominis type strain CCUG 57540T.</title>
        <authorList>
            <person name="Salva-Serra F."/>
            <person name="Cardew S."/>
            <person name="Jensie Markopoulos S."/>
            <person name="Ohlen M."/>
            <person name="Inganas E."/>
            <person name="Svensson-Stadler L."/>
            <person name="Moore E.R.B."/>
        </authorList>
    </citation>
    <scope>NUCLEOTIDE SEQUENCE [LARGE SCALE GENOMIC DNA]</scope>
    <source>
        <strain evidence="2 3">CCUG 57540</strain>
    </source>
</reference>
<name>A0ABU3IBZ4_9ACTO</name>
<protein>
    <submittedName>
        <fullName evidence="2">ROK family protein</fullName>
    </submittedName>
</protein>
<dbReference type="InterPro" id="IPR000600">
    <property type="entry name" value="ROK"/>
</dbReference>
<accession>A0ABU3IBZ4</accession>
<dbReference type="RefSeq" id="WP_313274064.1">
    <property type="nucleotide sequence ID" value="NZ_JASXSX010000003.1"/>
</dbReference>
<dbReference type="Pfam" id="PF00480">
    <property type="entry name" value="ROK"/>
    <property type="match status" value="1"/>
</dbReference>
<dbReference type="InterPro" id="IPR043129">
    <property type="entry name" value="ATPase_NBD"/>
</dbReference>
<dbReference type="NCBIfam" id="NF045942">
    <property type="entry name" value="PolPhglucPhase"/>
    <property type="match status" value="1"/>
</dbReference>
<dbReference type="PANTHER" id="PTHR18964">
    <property type="entry name" value="ROK (REPRESSOR, ORF, KINASE) FAMILY"/>
    <property type="match status" value="1"/>
</dbReference>
<evidence type="ECO:0000313" key="2">
    <source>
        <dbReference type="EMBL" id="MDT3767892.1"/>
    </source>
</evidence>
<proteinExistence type="inferred from homology"/>
<comment type="similarity">
    <text evidence="1">Belongs to the ROK (NagC/XylR) family.</text>
</comment>
<keyword evidence="3" id="KW-1185">Reference proteome</keyword>
<dbReference type="Gene3D" id="3.30.420.40">
    <property type="match status" value="2"/>
</dbReference>
<evidence type="ECO:0000256" key="1">
    <source>
        <dbReference type="ARBA" id="ARBA00006479"/>
    </source>
</evidence>
<dbReference type="SUPFAM" id="SSF53067">
    <property type="entry name" value="Actin-like ATPase domain"/>
    <property type="match status" value="1"/>
</dbReference>
<comment type="caution">
    <text evidence="2">The sequence shown here is derived from an EMBL/GenBank/DDBJ whole genome shotgun (WGS) entry which is preliminary data.</text>
</comment>
<dbReference type="CDD" id="cd24058">
    <property type="entry name" value="ASKHA_NBD_ROK_PPGK"/>
    <property type="match status" value="1"/>
</dbReference>
<gene>
    <name evidence="2" type="ORF">QS713_07440</name>
</gene>
<dbReference type="Proteomes" id="UP001247542">
    <property type="component" value="Unassembled WGS sequence"/>
</dbReference>
<dbReference type="EMBL" id="JASXSX010000003">
    <property type="protein sequence ID" value="MDT3767892.1"/>
    <property type="molecule type" value="Genomic_DNA"/>
</dbReference>